<dbReference type="Proteomes" id="UP000825729">
    <property type="component" value="Unassembled WGS sequence"/>
</dbReference>
<dbReference type="EMBL" id="JAINDJ010000005">
    <property type="protein sequence ID" value="KAG9447832.1"/>
    <property type="molecule type" value="Genomic_DNA"/>
</dbReference>
<accession>A0AAV7EG77</accession>
<dbReference type="PANTHER" id="PTHR34286">
    <property type="entry name" value="TRANSMEMBRANE PROTEIN"/>
    <property type="match status" value="1"/>
</dbReference>
<sequence length="220" mass="24529">MDDLVRCGLKDKSFQVRCGATDDLKPHTSTVVRCVIAHHMNCTQDSSITPLLDDGMHGAFDEHVRRGKSGGGNAREMDFESFLDFVLALENKDTPEGLTYLFRCLDLEGRGYLTTTVIHTLFSLGAFCELKHSGDCGKMGGGGGNTLPEGDFRKNVWTMTGGPYCRPKHWKRNTAIAMFGIFLVCIPIAMKSAELEQRPDYPVRPIPSQLWCKNFGKKEY</sequence>
<keyword evidence="2" id="KW-1185">Reference proteome</keyword>
<dbReference type="Gene3D" id="1.10.238.10">
    <property type="entry name" value="EF-hand"/>
    <property type="match status" value="1"/>
</dbReference>
<dbReference type="SUPFAM" id="SSF47473">
    <property type="entry name" value="EF-hand"/>
    <property type="match status" value="1"/>
</dbReference>
<dbReference type="InterPro" id="IPR011992">
    <property type="entry name" value="EF-hand-dom_pair"/>
</dbReference>
<dbReference type="PANTHER" id="PTHR34286:SF1">
    <property type="entry name" value="TRANSMEMBRANE PROTEIN"/>
    <property type="match status" value="1"/>
</dbReference>
<protein>
    <submittedName>
        <fullName evidence="1">Uncharacterized protein</fullName>
    </submittedName>
</protein>
<proteinExistence type="predicted"/>
<comment type="caution">
    <text evidence="1">The sequence shown here is derived from an EMBL/GenBank/DDBJ whole genome shotgun (WGS) entry which is preliminary data.</text>
</comment>
<evidence type="ECO:0000313" key="1">
    <source>
        <dbReference type="EMBL" id="KAG9447832.1"/>
    </source>
</evidence>
<reference evidence="1 2" key="1">
    <citation type="submission" date="2021-07" db="EMBL/GenBank/DDBJ databases">
        <title>The Aristolochia fimbriata genome: insights into angiosperm evolution, floral development and chemical biosynthesis.</title>
        <authorList>
            <person name="Jiao Y."/>
        </authorList>
    </citation>
    <scope>NUCLEOTIDE SEQUENCE [LARGE SCALE GENOMIC DNA]</scope>
    <source>
        <strain evidence="1">IBCAS-2021</strain>
        <tissue evidence="1">Leaf</tissue>
    </source>
</reference>
<organism evidence="1 2">
    <name type="scientific">Aristolochia fimbriata</name>
    <name type="common">White veined hardy Dutchman's pipe vine</name>
    <dbReference type="NCBI Taxonomy" id="158543"/>
    <lineage>
        <taxon>Eukaryota</taxon>
        <taxon>Viridiplantae</taxon>
        <taxon>Streptophyta</taxon>
        <taxon>Embryophyta</taxon>
        <taxon>Tracheophyta</taxon>
        <taxon>Spermatophyta</taxon>
        <taxon>Magnoliopsida</taxon>
        <taxon>Magnoliidae</taxon>
        <taxon>Piperales</taxon>
        <taxon>Aristolochiaceae</taxon>
        <taxon>Aristolochia</taxon>
    </lineage>
</organism>
<evidence type="ECO:0000313" key="2">
    <source>
        <dbReference type="Proteomes" id="UP000825729"/>
    </source>
</evidence>
<name>A0AAV7EG77_ARIFI</name>
<gene>
    <name evidence="1" type="ORF">H6P81_013960</name>
</gene>
<dbReference type="AlphaFoldDB" id="A0AAV7EG77"/>